<accession>A0A5B7ID55</accession>
<dbReference type="AlphaFoldDB" id="A0A5B7ID55"/>
<comment type="caution">
    <text evidence="1">The sequence shown here is derived from an EMBL/GenBank/DDBJ whole genome shotgun (WGS) entry which is preliminary data.</text>
</comment>
<organism evidence="1 2">
    <name type="scientific">Portunus trituberculatus</name>
    <name type="common">Swimming crab</name>
    <name type="synonym">Neptunus trituberculatus</name>
    <dbReference type="NCBI Taxonomy" id="210409"/>
    <lineage>
        <taxon>Eukaryota</taxon>
        <taxon>Metazoa</taxon>
        <taxon>Ecdysozoa</taxon>
        <taxon>Arthropoda</taxon>
        <taxon>Crustacea</taxon>
        <taxon>Multicrustacea</taxon>
        <taxon>Malacostraca</taxon>
        <taxon>Eumalacostraca</taxon>
        <taxon>Eucarida</taxon>
        <taxon>Decapoda</taxon>
        <taxon>Pleocyemata</taxon>
        <taxon>Brachyura</taxon>
        <taxon>Eubrachyura</taxon>
        <taxon>Portunoidea</taxon>
        <taxon>Portunidae</taxon>
        <taxon>Portuninae</taxon>
        <taxon>Portunus</taxon>
    </lineage>
</organism>
<sequence length="64" mass="6899">MDSPKKRPLVYRLGEKEESLINEVAGNEWEAVERSLGIHRASGSGNQVENNVNGLSCGLTGLMG</sequence>
<protein>
    <submittedName>
        <fullName evidence="1">Uncharacterized protein</fullName>
    </submittedName>
</protein>
<proteinExistence type="predicted"/>
<dbReference type="Proteomes" id="UP000324222">
    <property type="component" value="Unassembled WGS sequence"/>
</dbReference>
<gene>
    <name evidence="1" type="ORF">E2C01_074785</name>
</gene>
<name>A0A5B7ID55_PORTR</name>
<reference evidence="1 2" key="1">
    <citation type="submission" date="2019-05" db="EMBL/GenBank/DDBJ databases">
        <title>Another draft genome of Portunus trituberculatus and its Hox gene families provides insights of decapod evolution.</title>
        <authorList>
            <person name="Jeong J.-H."/>
            <person name="Song I."/>
            <person name="Kim S."/>
            <person name="Choi T."/>
            <person name="Kim D."/>
            <person name="Ryu S."/>
            <person name="Kim W."/>
        </authorList>
    </citation>
    <scope>NUCLEOTIDE SEQUENCE [LARGE SCALE GENOMIC DNA]</scope>
    <source>
        <tissue evidence="1">Muscle</tissue>
    </source>
</reference>
<evidence type="ECO:0000313" key="2">
    <source>
        <dbReference type="Proteomes" id="UP000324222"/>
    </source>
</evidence>
<dbReference type="EMBL" id="VSRR010053379">
    <property type="protein sequence ID" value="MPC80213.1"/>
    <property type="molecule type" value="Genomic_DNA"/>
</dbReference>
<evidence type="ECO:0000313" key="1">
    <source>
        <dbReference type="EMBL" id="MPC80213.1"/>
    </source>
</evidence>
<keyword evidence="2" id="KW-1185">Reference proteome</keyword>